<accession>I0K6H0</accession>
<reference evidence="1 2" key="1">
    <citation type="journal article" date="2012" name="J. Bacteriol.">
        <title>Genome Sequence of Fibrella aestuarina BUZ 2T, a Filamentous Marine Bacterium.</title>
        <authorList>
            <person name="Filippini M."/>
            <person name="Qi W."/>
            <person name="Blom J."/>
            <person name="Goesmann A."/>
            <person name="Smits T.H."/>
            <person name="Bagheri H.C."/>
        </authorList>
    </citation>
    <scope>NUCLEOTIDE SEQUENCE [LARGE SCALE GENOMIC DNA]</scope>
    <source>
        <strain evidence="2">BUZ 2T</strain>
    </source>
</reference>
<keyword evidence="2" id="KW-1185">Reference proteome</keyword>
<name>I0K6H0_9BACT</name>
<dbReference type="HOGENOM" id="CLU_620728_0_0_10"/>
<evidence type="ECO:0000313" key="1">
    <source>
        <dbReference type="EMBL" id="CCG99723.1"/>
    </source>
</evidence>
<gene>
    <name evidence="1" type="ORF">FAES_1713</name>
</gene>
<evidence type="ECO:0000313" key="2">
    <source>
        <dbReference type="Proteomes" id="UP000011058"/>
    </source>
</evidence>
<sequence>MSPEEKLSIYLRKHIGSGTQSDFVKQAQKFGEQLDPAGFNRILKQQVKAKDDTYRKIAQIVLDRADATVADLWQAVHAFQFSGSHTDTELRLASGFTSYAALLLSALGVIGENGQSKVPSGIRFAFSGKEGGPNWIENLSDPAELQAQTQKLDNVYVADDLVELLEKRQIDGVFMLRDTFNKVFEPVANKPIQVCRIAVGYGTCCYLMGLSLPDVPSETAALEEPMAFSAARQLEYVYDQLTRHHLKIFHLANPTINEHLRTFMSYRRTKDALVYGYSATALSLSAANRDAMLSNISAAIHDTTQPTMVALVGFEPILNRIYHEVVALPGNESLRYQYLNLSKLLNEVSTYCLYCHPEVLNDPFKLSKINEFLNLINAQFTFDVLTGTITADILFPDTGANDILKQYRLQRVFDELHVRNNMLPLFRLVSQQLVNFQLSNG</sequence>
<dbReference type="AlphaFoldDB" id="I0K6H0"/>
<dbReference type="RefSeq" id="WP_015330822.1">
    <property type="nucleotide sequence ID" value="NC_020054.1"/>
</dbReference>
<proteinExistence type="predicted"/>
<dbReference type="Proteomes" id="UP000011058">
    <property type="component" value="Chromosome"/>
</dbReference>
<dbReference type="KEGG" id="fae:FAES_1713"/>
<protein>
    <submittedName>
        <fullName evidence="1">Uncharacterized protein</fullName>
    </submittedName>
</protein>
<organism evidence="1 2">
    <name type="scientific">Fibrella aestuarina BUZ 2</name>
    <dbReference type="NCBI Taxonomy" id="1166018"/>
    <lineage>
        <taxon>Bacteria</taxon>
        <taxon>Pseudomonadati</taxon>
        <taxon>Bacteroidota</taxon>
        <taxon>Cytophagia</taxon>
        <taxon>Cytophagales</taxon>
        <taxon>Spirosomataceae</taxon>
        <taxon>Fibrella</taxon>
    </lineage>
</organism>
<dbReference type="EMBL" id="HE796683">
    <property type="protein sequence ID" value="CCG99723.1"/>
    <property type="molecule type" value="Genomic_DNA"/>
</dbReference>
<dbReference type="OrthoDB" id="9827601at2"/>